<dbReference type="Pfam" id="PF01823">
    <property type="entry name" value="MACPF"/>
    <property type="match status" value="1"/>
</dbReference>
<gene>
    <name evidence="4" type="ORF">ACFFGT_04550</name>
</gene>
<protein>
    <submittedName>
        <fullName evidence="4">MAC/perforin domain-containing protein</fullName>
    </submittedName>
</protein>
<evidence type="ECO:0000313" key="4">
    <source>
        <dbReference type="EMBL" id="MFC0513453.1"/>
    </source>
</evidence>
<dbReference type="PROSITE" id="PS51257">
    <property type="entry name" value="PROKAR_LIPOPROTEIN"/>
    <property type="match status" value="1"/>
</dbReference>
<evidence type="ECO:0000256" key="1">
    <source>
        <dbReference type="SAM" id="SignalP"/>
    </source>
</evidence>
<accession>A0ABV6L152</accession>
<evidence type="ECO:0000313" key="5">
    <source>
        <dbReference type="Proteomes" id="UP001589828"/>
    </source>
</evidence>
<feature type="signal peptide" evidence="1">
    <location>
        <begin position="1"/>
        <end position="25"/>
    </location>
</feature>
<feature type="domain" description="DUF5648" evidence="3">
    <location>
        <begin position="429"/>
        <end position="484"/>
    </location>
</feature>
<evidence type="ECO:0000259" key="2">
    <source>
        <dbReference type="Pfam" id="PF01823"/>
    </source>
</evidence>
<keyword evidence="5" id="KW-1185">Reference proteome</keyword>
<reference evidence="4 5" key="1">
    <citation type="submission" date="2024-09" db="EMBL/GenBank/DDBJ databases">
        <authorList>
            <person name="Sun Q."/>
            <person name="Mori K."/>
        </authorList>
    </citation>
    <scope>NUCLEOTIDE SEQUENCE [LARGE SCALE GENOMIC DNA]</scope>
    <source>
        <strain evidence="4 5">NCAIM B.02415</strain>
    </source>
</reference>
<keyword evidence="1" id="KW-0732">Signal</keyword>
<feature type="domain" description="DUF5648" evidence="3">
    <location>
        <begin position="347"/>
        <end position="418"/>
    </location>
</feature>
<dbReference type="InterPro" id="IPR020864">
    <property type="entry name" value="MACPF"/>
</dbReference>
<dbReference type="Proteomes" id="UP001589828">
    <property type="component" value="Unassembled WGS sequence"/>
</dbReference>
<dbReference type="Pfam" id="PF18885">
    <property type="entry name" value="DUF5648"/>
    <property type="match status" value="2"/>
</dbReference>
<sequence>MVKNLNLKFLAAGAVLLMSIVSSCTKDLVRAPGADNTPPSKLTTHSAGDNKYDLLGFGYDVTGEYASSNSATYPVIDVDKLIQNEPGRFVPDNNVTQYGEYASGGNASEYLSKLTSNTTATIAPAGVSKFWGATLTVNFHETNNVSSKYSYASASLIIKQKRLKFDAPIDLIKSTYLTSVFKSDVSTMSAQQLVTKYGTHVLTDIILGAKLNVFYRSQTSSSNKGESVKAGLDVHGMFNTFGFKSDVTYADSSVNSNYNQTMYYSTVGGDGTKGVFGQLSLDNTSPKVDISPWQSSCTRDNAAFIQIGNAAGTLIQLSDLIDDAAKKQAVASYITQYMGSHNIITLVYGTTPLYRCFNTRNGDRILTDKPQELAGNPDWRVESQMGLIYTDSSMPGTKPLYRYLLAGVQHFFTTNFNELGNGSSSAVLEGVLGYLSNTQTAGTIPIYRYRPAKPGAHFYTTNFNELGNAGGNSGYIYEGIIGYINQ</sequence>
<proteinExistence type="predicted"/>
<comment type="caution">
    <text evidence="4">The sequence shown here is derived from an EMBL/GenBank/DDBJ whole genome shotgun (WGS) entry which is preliminary data.</text>
</comment>
<name>A0ABV6L152_9SPHI</name>
<dbReference type="EMBL" id="JBHLTS010000014">
    <property type="protein sequence ID" value="MFC0513453.1"/>
    <property type="molecule type" value="Genomic_DNA"/>
</dbReference>
<evidence type="ECO:0000259" key="3">
    <source>
        <dbReference type="Pfam" id="PF18885"/>
    </source>
</evidence>
<dbReference type="RefSeq" id="WP_377021321.1">
    <property type="nucleotide sequence ID" value="NZ_JBHLTS010000014.1"/>
</dbReference>
<feature type="chain" id="PRO_5047066552" evidence="1">
    <location>
        <begin position="26"/>
        <end position="486"/>
    </location>
</feature>
<dbReference type="InterPro" id="IPR043708">
    <property type="entry name" value="DUF5648"/>
</dbReference>
<organism evidence="4 5">
    <name type="scientific">Mucilaginibacter angelicae</name>
    <dbReference type="NCBI Taxonomy" id="869718"/>
    <lineage>
        <taxon>Bacteria</taxon>
        <taxon>Pseudomonadati</taxon>
        <taxon>Bacteroidota</taxon>
        <taxon>Sphingobacteriia</taxon>
        <taxon>Sphingobacteriales</taxon>
        <taxon>Sphingobacteriaceae</taxon>
        <taxon>Mucilaginibacter</taxon>
    </lineage>
</organism>
<feature type="domain" description="MACPF" evidence="2">
    <location>
        <begin position="120"/>
        <end position="337"/>
    </location>
</feature>